<accession>A0AAV7UJU2</accession>
<name>A0AAV7UJU2_PLEWA</name>
<organism evidence="1 2">
    <name type="scientific">Pleurodeles waltl</name>
    <name type="common">Iberian ribbed newt</name>
    <dbReference type="NCBI Taxonomy" id="8319"/>
    <lineage>
        <taxon>Eukaryota</taxon>
        <taxon>Metazoa</taxon>
        <taxon>Chordata</taxon>
        <taxon>Craniata</taxon>
        <taxon>Vertebrata</taxon>
        <taxon>Euteleostomi</taxon>
        <taxon>Amphibia</taxon>
        <taxon>Batrachia</taxon>
        <taxon>Caudata</taxon>
        <taxon>Salamandroidea</taxon>
        <taxon>Salamandridae</taxon>
        <taxon>Pleurodelinae</taxon>
        <taxon>Pleurodeles</taxon>
    </lineage>
</organism>
<protein>
    <submittedName>
        <fullName evidence="1">Uncharacterized protein</fullName>
    </submittedName>
</protein>
<reference evidence="1" key="1">
    <citation type="journal article" date="2022" name="bioRxiv">
        <title>Sequencing and chromosome-scale assembly of the giantPleurodeles waltlgenome.</title>
        <authorList>
            <person name="Brown T."/>
            <person name="Elewa A."/>
            <person name="Iarovenko S."/>
            <person name="Subramanian E."/>
            <person name="Araus A.J."/>
            <person name="Petzold A."/>
            <person name="Susuki M."/>
            <person name="Suzuki K.-i.T."/>
            <person name="Hayashi T."/>
            <person name="Toyoda A."/>
            <person name="Oliveira C."/>
            <person name="Osipova E."/>
            <person name="Leigh N.D."/>
            <person name="Simon A."/>
            <person name="Yun M.H."/>
        </authorList>
    </citation>
    <scope>NUCLEOTIDE SEQUENCE</scope>
    <source>
        <strain evidence="1">20211129_DDA</strain>
        <tissue evidence="1">Liver</tissue>
    </source>
</reference>
<sequence length="164" mass="17179">MGGVETESQVSGGFSKAPWASADRLQNALEEIKLRLNAVADVHLLGAVGVGNKDLIQGSTPPLDVYFDIAASVSSMISAEHASDPVLAHTASMLLIGFTLRSRCPTSLEAWRSGSSLEVSRSRKSTCVPVSGDWNALVGGVGDPTLLEERSGTGDVRPSGFLVR</sequence>
<dbReference type="Proteomes" id="UP001066276">
    <property type="component" value="Chromosome 3_1"/>
</dbReference>
<evidence type="ECO:0000313" key="1">
    <source>
        <dbReference type="EMBL" id="KAJ1189088.1"/>
    </source>
</evidence>
<proteinExistence type="predicted"/>
<dbReference type="AlphaFoldDB" id="A0AAV7UJU2"/>
<evidence type="ECO:0000313" key="2">
    <source>
        <dbReference type="Proteomes" id="UP001066276"/>
    </source>
</evidence>
<dbReference type="EMBL" id="JANPWB010000005">
    <property type="protein sequence ID" value="KAJ1189088.1"/>
    <property type="molecule type" value="Genomic_DNA"/>
</dbReference>
<gene>
    <name evidence="1" type="ORF">NDU88_005839</name>
</gene>
<keyword evidence="2" id="KW-1185">Reference proteome</keyword>
<comment type="caution">
    <text evidence="1">The sequence shown here is derived from an EMBL/GenBank/DDBJ whole genome shotgun (WGS) entry which is preliminary data.</text>
</comment>